<comment type="caution">
    <text evidence="3">The sequence shown here is derived from an EMBL/GenBank/DDBJ whole genome shotgun (WGS) entry which is preliminary data.</text>
</comment>
<dbReference type="PANTHER" id="PTHR11352">
    <property type="entry name" value="PROLIFERATING CELL NUCLEAR ANTIGEN"/>
    <property type="match status" value="1"/>
</dbReference>
<keyword evidence="1" id="KW-0812">Transmembrane</keyword>
<accession>A0A835H0J9</accession>
<evidence type="ECO:0000313" key="4">
    <source>
        <dbReference type="Proteomes" id="UP000631114"/>
    </source>
</evidence>
<dbReference type="GO" id="GO:0006298">
    <property type="term" value="P:mismatch repair"/>
    <property type="evidence" value="ECO:0007669"/>
    <property type="project" value="TreeGrafter"/>
</dbReference>
<feature type="transmembrane region" description="Helical" evidence="1">
    <location>
        <begin position="214"/>
        <end position="242"/>
    </location>
</feature>
<proteinExistence type="predicted"/>
<dbReference type="GO" id="GO:0006275">
    <property type="term" value="P:regulation of DNA replication"/>
    <property type="evidence" value="ECO:0007669"/>
    <property type="project" value="InterPro"/>
</dbReference>
<sequence length="311" mass="34599">MLFCFVECVKKDQDRIADFDMKLTSIESEQFRILEDKDEYQAIVRMPSAEFARICNDLSSIVDTVTISVIDQIVQFSSKSDSGTANIVCRQNATVDKPEEAIIIKIRKPVLPEPTFTLRYMNSFTKATPLSNTVTISLSSELPVVVEYKIAGMGYIRNTNFHGFNYEQTTLNLNSSVGACVVTFTVGGLSVLNAIAGSYSENLPVICIVGGPKLLIVMIMILVGFFIILLVYLILLGSFGAFSRSLVLSKKLPSSFITVRQNSDEYWHTKDVAFGFGYNSTVNDYIVVTVEYHETDLARYPAADVYSLARD</sequence>
<dbReference type="GO" id="GO:0019985">
    <property type="term" value="P:translesion synthesis"/>
    <property type="evidence" value="ECO:0007669"/>
    <property type="project" value="TreeGrafter"/>
</dbReference>
<organism evidence="3 4">
    <name type="scientific">Coptis chinensis</name>
    <dbReference type="NCBI Taxonomy" id="261450"/>
    <lineage>
        <taxon>Eukaryota</taxon>
        <taxon>Viridiplantae</taxon>
        <taxon>Streptophyta</taxon>
        <taxon>Embryophyta</taxon>
        <taxon>Tracheophyta</taxon>
        <taxon>Spermatophyta</taxon>
        <taxon>Magnoliopsida</taxon>
        <taxon>Ranunculales</taxon>
        <taxon>Ranunculaceae</taxon>
        <taxon>Coptidoideae</taxon>
        <taxon>Coptis</taxon>
    </lineage>
</organism>
<dbReference type="Proteomes" id="UP000631114">
    <property type="component" value="Unassembled WGS sequence"/>
</dbReference>
<dbReference type="GO" id="GO:0030337">
    <property type="term" value="F:DNA polymerase processivity factor activity"/>
    <property type="evidence" value="ECO:0007669"/>
    <property type="project" value="InterPro"/>
</dbReference>
<feature type="domain" description="Proliferating cell nuclear antigen PCNA C-terminal" evidence="2">
    <location>
        <begin position="38"/>
        <end position="157"/>
    </location>
</feature>
<dbReference type="GO" id="GO:0003677">
    <property type="term" value="F:DNA binding"/>
    <property type="evidence" value="ECO:0007669"/>
    <property type="project" value="InterPro"/>
</dbReference>
<dbReference type="Gene3D" id="3.40.50.970">
    <property type="match status" value="1"/>
</dbReference>
<evidence type="ECO:0000313" key="3">
    <source>
        <dbReference type="EMBL" id="KAF9589920.1"/>
    </source>
</evidence>
<dbReference type="PANTHER" id="PTHR11352:SF0">
    <property type="entry name" value="PROLIFERATING CELL NUCLEAR ANTIGEN"/>
    <property type="match status" value="1"/>
</dbReference>
<dbReference type="InterPro" id="IPR046938">
    <property type="entry name" value="DNA_clamp_sf"/>
</dbReference>
<keyword evidence="4" id="KW-1185">Reference proteome</keyword>
<dbReference type="GO" id="GO:0043626">
    <property type="term" value="C:PCNA complex"/>
    <property type="evidence" value="ECO:0007669"/>
    <property type="project" value="TreeGrafter"/>
</dbReference>
<dbReference type="Pfam" id="PF02747">
    <property type="entry name" value="PCNA_C"/>
    <property type="match status" value="1"/>
</dbReference>
<dbReference type="GO" id="GO:0006272">
    <property type="term" value="P:leading strand elongation"/>
    <property type="evidence" value="ECO:0007669"/>
    <property type="project" value="TreeGrafter"/>
</dbReference>
<evidence type="ECO:0000259" key="2">
    <source>
        <dbReference type="Pfam" id="PF02747"/>
    </source>
</evidence>
<dbReference type="CDD" id="cd00577">
    <property type="entry name" value="PCNA"/>
    <property type="match status" value="1"/>
</dbReference>
<dbReference type="PRINTS" id="PR00339">
    <property type="entry name" value="PCNACYCLIN"/>
</dbReference>
<keyword evidence="1" id="KW-1133">Transmembrane helix</keyword>
<protein>
    <recommendedName>
        <fullName evidence="2">Proliferating cell nuclear antigen PCNA C-terminal domain-containing protein</fullName>
    </recommendedName>
</protein>
<gene>
    <name evidence="3" type="ORF">IFM89_029536</name>
</gene>
<dbReference type="SUPFAM" id="SSF55979">
    <property type="entry name" value="DNA clamp"/>
    <property type="match status" value="1"/>
</dbReference>
<dbReference type="AlphaFoldDB" id="A0A835H0J9"/>
<dbReference type="OrthoDB" id="534348at2759"/>
<dbReference type="Gene3D" id="3.70.10.10">
    <property type="match status" value="1"/>
</dbReference>
<name>A0A835H0J9_9MAGN</name>
<evidence type="ECO:0000256" key="1">
    <source>
        <dbReference type="SAM" id="Phobius"/>
    </source>
</evidence>
<dbReference type="InterPro" id="IPR022649">
    <property type="entry name" value="Pr_cel_nuc_antig_C"/>
</dbReference>
<keyword evidence="1" id="KW-0472">Membrane</keyword>
<dbReference type="NCBIfam" id="TIGR00590">
    <property type="entry name" value="pcna"/>
    <property type="match status" value="1"/>
</dbReference>
<reference evidence="3 4" key="1">
    <citation type="submission" date="2020-10" db="EMBL/GenBank/DDBJ databases">
        <title>The Coptis chinensis genome and diversification of protoberbering-type alkaloids.</title>
        <authorList>
            <person name="Wang B."/>
            <person name="Shu S."/>
            <person name="Song C."/>
            <person name="Liu Y."/>
        </authorList>
    </citation>
    <scope>NUCLEOTIDE SEQUENCE [LARGE SCALE GENOMIC DNA]</scope>
    <source>
        <strain evidence="3">HL-2020</strain>
        <tissue evidence="3">Leaf</tissue>
    </source>
</reference>
<dbReference type="InterPro" id="IPR000730">
    <property type="entry name" value="Pr_cel_nuc_antig"/>
</dbReference>
<dbReference type="EMBL" id="JADFTS010000009">
    <property type="protein sequence ID" value="KAF9589920.1"/>
    <property type="molecule type" value="Genomic_DNA"/>
</dbReference>